<dbReference type="PhylomeDB" id="B4IHM7"/>
<dbReference type="AlphaFoldDB" id="B4IHM7"/>
<name>B4IHM7_DROSE</name>
<dbReference type="OMA" id="CRRNGVH"/>
<evidence type="ECO:0000313" key="1">
    <source>
        <dbReference type="EMBL" id="EDW49378.1"/>
    </source>
</evidence>
<evidence type="ECO:0000313" key="2">
    <source>
        <dbReference type="Proteomes" id="UP000001292"/>
    </source>
</evidence>
<proteinExistence type="predicted"/>
<sequence length="157" mass="17250">MDGDQIRRSSSDRDLEYSRCRRNGVHYATITDFLASLNTNDTTLGSAQGRNTLSLEEYLQIVRGGAEKQAGDGDKTIGTRKTSVQDISTQTQAESKMNLNLKLSLSLNLDVIAIVGTPHRAAKVQLNIWSRQLQKQSNRAAPPIACLVNADHRSLPT</sequence>
<protein>
    <submittedName>
        <fullName evidence="1">GM17528</fullName>
    </submittedName>
</protein>
<dbReference type="EMBL" id="CH480839">
    <property type="protein sequence ID" value="EDW49378.1"/>
    <property type="molecule type" value="Genomic_DNA"/>
</dbReference>
<reference evidence="1 2" key="1">
    <citation type="journal article" date="2007" name="Nature">
        <title>Evolution of genes and genomes on the Drosophila phylogeny.</title>
        <authorList>
            <consortium name="Drosophila 12 Genomes Consortium"/>
            <person name="Clark A.G."/>
            <person name="Eisen M.B."/>
            <person name="Smith D.R."/>
            <person name="Bergman C.M."/>
            <person name="Oliver B."/>
            <person name="Markow T.A."/>
            <person name="Kaufman T.C."/>
            <person name="Kellis M."/>
            <person name="Gelbart W."/>
            <person name="Iyer V.N."/>
            <person name="Pollard D.A."/>
            <person name="Sackton T.B."/>
            <person name="Larracuente A.M."/>
            <person name="Singh N.D."/>
            <person name="Abad J.P."/>
            <person name="Abt D.N."/>
            <person name="Adryan B."/>
            <person name="Aguade M."/>
            <person name="Akashi H."/>
            <person name="Anderson W.W."/>
            <person name="Aquadro C.F."/>
            <person name="Ardell D.H."/>
            <person name="Arguello R."/>
            <person name="Artieri C.G."/>
            <person name="Barbash D.A."/>
            <person name="Barker D."/>
            <person name="Barsanti P."/>
            <person name="Batterham P."/>
            <person name="Batzoglou S."/>
            <person name="Begun D."/>
            <person name="Bhutkar A."/>
            <person name="Blanco E."/>
            <person name="Bosak S.A."/>
            <person name="Bradley R.K."/>
            <person name="Brand A.D."/>
            <person name="Brent M.R."/>
            <person name="Brooks A.N."/>
            <person name="Brown R.H."/>
            <person name="Butlin R.K."/>
            <person name="Caggese C."/>
            <person name="Calvi B.R."/>
            <person name="Bernardo de Carvalho A."/>
            <person name="Caspi A."/>
            <person name="Castrezana S."/>
            <person name="Celniker S.E."/>
            <person name="Chang J.L."/>
            <person name="Chapple C."/>
            <person name="Chatterji S."/>
            <person name="Chinwalla A."/>
            <person name="Civetta A."/>
            <person name="Clifton S.W."/>
            <person name="Comeron J.M."/>
            <person name="Costello J.C."/>
            <person name="Coyne J.A."/>
            <person name="Daub J."/>
            <person name="David R.G."/>
            <person name="Delcher A.L."/>
            <person name="Delehaunty K."/>
            <person name="Do C.B."/>
            <person name="Ebling H."/>
            <person name="Edwards K."/>
            <person name="Eickbush T."/>
            <person name="Evans J.D."/>
            <person name="Filipski A."/>
            <person name="Findeiss S."/>
            <person name="Freyhult E."/>
            <person name="Fulton L."/>
            <person name="Fulton R."/>
            <person name="Garcia A.C."/>
            <person name="Gardiner A."/>
            <person name="Garfield D.A."/>
            <person name="Garvin B.E."/>
            <person name="Gibson G."/>
            <person name="Gilbert D."/>
            <person name="Gnerre S."/>
            <person name="Godfrey J."/>
            <person name="Good R."/>
            <person name="Gotea V."/>
            <person name="Gravely B."/>
            <person name="Greenberg A.J."/>
            <person name="Griffiths-Jones S."/>
            <person name="Gross S."/>
            <person name="Guigo R."/>
            <person name="Gustafson E.A."/>
            <person name="Haerty W."/>
            <person name="Hahn M.W."/>
            <person name="Halligan D.L."/>
            <person name="Halpern A.L."/>
            <person name="Halter G.M."/>
            <person name="Han M.V."/>
            <person name="Heger A."/>
            <person name="Hillier L."/>
            <person name="Hinrichs A.S."/>
            <person name="Holmes I."/>
            <person name="Hoskins R.A."/>
            <person name="Hubisz M.J."/>
            <person name="Hultmark D."/>
            <person name="Huntley M.A."/>
            <person name="Jaffe D.B."/>
            <person name="Jagadeeshan S."/>
            <person name="Jeck W.R."/>
            <person name="Johnson J."/>
            <person name="Jones C.D."/>
            <person name="Jordan W.C."/>
            <person name="Karpen G.H."/>
            <person name="Kataoka E."/>
            <person name="Keightley P.D."/>
            <person name="Kheradpour P."/>
            <person name="Kirkness E.F."/>
            <person name="Koerich L.B."/>
            <person name="Kristiansen K."/>
            <person name="Kudrna D."/>
            <person name="Kulathinal R.J."/>
            <person name="Kumar S."/>
            <person name="Kwok R."/>
            <person name="Lander E."/>
            <person name="Langley C.H."/>
            <person name="Lapoint R."/>
            <person name="Lazzaro B.P."/>
            <person name="Lee S.J."/>
            <person name="Levesque L."/>
            <person name="Li R."/>
            <person name="Lin C.F."/>
            <person name="Lin M.F."/>
            <person name="Lindblad-Toh K."/>
            <person name="Llopart A."/>
            <person name="Long M."/>
            <person name="Low L."/>
            <person name="Lozovsky E."/>
            <person name="Lu J."/>
            <person name="Luo M."/>
            <person name="Machado C.A."/>
            <person name="Makalowski W."/>
            <person name="Marzo M."/>
            <person name="Matsuda M."/>
            <person name="Matzkin L."/>
            <person name="McAllister B."/>
            <person name="McBride C.S."/>
            <person name="McKernan B."/>
            <person name="McKernan K."/>
            <person name="Mendez-Lago M."/>
            <person name="Minx P."/>
            <person name="Mollenhauer M.U."/>
            <person name="Montooth K."/>
            <person name="Mount S.M."/>
            <person name="Mu X."/>
            <person name="Myers E."/>
            <person name="Negre B."/>
            <person name="Newfeld S."/>
            <person name="Nielsen R."/>
            <person name="Noor M.A."/>
            <person name="O'Grady P."/>
            <person name="Pachter L."/>
            <person name="Papaceit M."/>
            <person name="Parisi M.J."/>
            <person name="Parisi M."/>
            <person name="Parts L."/>
            <person name="Pedersen J.S."/>
            <person name="Pesole G."/>
            <person name="Phillippy A.M."/>
            <person name="Ponting C.P."/>
            <person name="Pop M."/>
            <person name="Porcelli D."/>
            <person name="Powell J.R."/>
            <person name="Prohaska S."/>
            <person name="Pruitt K."/>
            <person name="Puig M."/>
            <person name="Quesneville H."/>
            <person name="Ram K.R."/>
            <person name="Rand D."/>
            <person name="Rasmussen M.D."/>
            <person name="Reed L.K."/>
            <person name="Reenan R."/>
            <person name="Reily A."/>
            <person name="Remington K.A."/>
            <person name="Rieger T.T."/>
            <person name="Ritchie M.G."/>
            <person name="Robin C."/>
            <person name="Rogers Y.H."/>
            <person name="Rohde C."/>
            <person name="Rozas J."/>
            <person name="Rubenfield M.J."/>
            <person name="Ruiz A."/>
            <person name="Russo S."/>
            <person name="Salzberg S.L."/>
            <person name="Sanchez-Gracia A."/>
            <person name="Saranga D.J."/>
            <person name="Sato H."/>
            <person name="Schaeffer S.W."/>
            <person name="Schatz M.C."/>
            <person name="Schlenke T."/>
            <person name="Schwartz R."/>
            <person name="Segarra C."/>
            <person name="Singh R.S."/>
            <person name="Sirot L."/>
            <person name="Sirota M."/>
            <person name="Sisneros N.B."/>
            <person name="Smith C.D."/>
            <person name="Smith T.F."/>
            <person name="Spieth J."/>
            <person name="Stage D.E."/>
            <person name="Stark A."/>
            <person name="Stephan W."/>
            <person name="Strausberg R.L."/>
            <person name="Strempel S."/>
            <person name="Sturgill D."/>
            <person name="Sutton G."/>
            <person name="Sutton G.G."/>
            <person name="Tao W."/>
            <person name="Teichmann S."/>
            <person name="Tobari Y.N."/>
            <person name="Tomimura Y."/>
            <person name="Tsolas J.M."/>
            <person name="Valente V.L."/>
            <person name="Venter E."/>
            <person name="Venter J.C."/>
            <person name="Vicario S."/>
            <person name="Vieira F.G."/>
            <person name="Vilella A.J."/>
            <person name="Villasante A."/>
            <person name="Walenz B."/>
            <person name="Wang J."/>
            <person name="Wasserman M."/>
            <person name="Watts T."/>
            <person name="Wilson D."/>
            <person name="Wilson R.K."/>
            <person name="Wing R.A."/>
            <person name="Wolfner M.F."/>
            <person name="Wong A."/>
            <person name="Wong G.K."/>
            <person name="Wu C.I."/>
            <person name="Wu G."/>
            <person name="Yamamoto D."/>
            <person name="Yang H.P."/>
            <person name="Yang S.P."/>
            <person name="Yorke J.A."/>
            <person name="Yoshida K."/>
            <person name="Zdobnov E."/>
            <person name="Zhang P."/>
            <person name="Zhang Y."/>
            <person name="Zimin A.V."/>
            <person name="Baldwin J."/>
            <person name="Abdouelleil A."/>
            <person name="Abdulkadir J."/>
            <person name="Abebe A."/>
            <person name="Abera B."/>
            <person name="Abreu J."/>
            <person name="Acer S.C."/>
            <person name="Aftuck L."/>
            <person name="Alexander A."/>
            <person name="An P."/>
            <person name="Anderson E."/>
            <person name="Anderson S."/>
            <person name="Arachi H."/>
            <person name="Azer M."/>
            <person name="Bachantsang P."/>
            <person name="Barry A."/>
            <person name="Bayul T."/>
            <person name="Berlin A."/>
            <person name="Bessette D."/>
            <person name="Bloom T."/>
            <person name="Blye J."/>
            <person name="Boguslavskiy L."/>
            <person name="Bonnet C."/>
            <person name="Boukhgalter B."/>
            <person name="Bourzgui I."/>
            <person name="Brown A."/>
            <person name="Cahill P."/>
            <person name="Channer S."/>
            <person name="Cheshatsang Y."/>
            <person name="Chuda L."/>
            <person name="Citroen M."/>
            <person name="Collymore A."/>
            <person name="Cooke P."/>
            <person name="Costello M."/>
            <person name="D'Aco K."/>
            <person name="Daza R."/>
            <person name="De Haan G."/>
            <person name="DeGray S."/>
            <person name="DeMaso C."/>
            <person name="Dhargay N."/>
            <person name="Dooley K."/>
            <person name="Dooley E."/>
            <person name="Doricent M."/>
            <person name="Dorje P."/>
            <person name="Dorjee K."/>
            <person name="Dupes A."/>
            <person name="Elong R."/>
            <person name="Falk J."/>
            <person name="Farina A."/>
            <person name="Faro S."/>
            <person name="Ferguson D."/>
            <person name="Fisher S."/>
            <person name="Foley C.D."/>
            <person name="Franke A."/>
            <person name="Friedrich D."/>
            <person name="Gadbois L."/>
            <person name="Gearin G."/>
            <person name="Gearin C.R."/>
            <person name="Giannoukos G."/>
            <person name="Goode T."/>
            <person name="Graham J."/>
            <person name="Grandbois E."/>
            <person name="Grewal S."/>
            <person name="Gyaltsen K."/>
            <person name="Hafez N."/>
            <person name="Hagos B."/>
            <person name="Hall J."/>
            <person name="Henson C."/>
            <person name="Hollinger A."/>
            <person name="Honan T."/>
            <person name="Huard M.D."/>
            <person name="Hughes L."/>
            <person name="Hurhula B."/>
            <person name="Husby M.E."/>
            <person name="Kamat A."/>
            <person name="Kanga B."/>
            <person name="Kashin S."/>
            <person name="Khazanovich D."/>
            <person name="Kisner P."/>
            <person name="Lance K."/>
            <person name="Lara M."/>
            <person name="Lee W."/>
            <person name="Lennon N."/>
            <person name="Letendre F."/>
            <person name="LeVine R."/>
            <person name="Lipovsky A."/>
            <person name="Liu X."/>
            <person name="Liu J."/>
            <person name="Liu S."/>
            <person name="Lokyitsang T."/>
            <person name="Lokyitsang Y."/>
            <person name="Lubonja R."/>
            <person name="Lui A."/>
            <person name="MacDonald P."/>
            <person name="Magnisalis V."/>
            <person name="Maru K."/>
            <person name="Matthews C."/>
            <person name="McCusker W."/>
            <person name="McDonough S."/>
            <person name="Mehta T."/>
            <person name="Meldrim J."/>
            <person name="Meneus L."/>
            <person name="Mihai O."/>
            <person name="Mihalev A."/>
            <person name="Mihova T."/>
            <person name="Mittelman R."/>
            <person name="Mlenga V."/>
            <person name="Montmayeur A."/>
            <person name="Mulrain L."/>
            <person name="Navidi A."/>
            <person name="Naylor J."/>
            <person name="Negash T."/>
            <person name="Nguyen T."/>
            <person name="Nguyen N."/>
            <person name="Nicol R."/>
            <person name="Norbu C."/>
            <person name="Norbu N."/>
            <person name="Novod N."/>
            <person name="O'Neill B."/>
            <person name="Osman S."/>
            <person name="Markiewicz E."/>
            <person name="Oyono O.L."/>
            <person name="Patti C."/>
            <person name="Phunkhang P."/>
            <person name="Pierre F."/>
            <person name="Priest M."/>
            <person name="Raghuraman S."/>
            <person name="Rege F."/>
            <person name="Reyes R."/>
            <person name="Rise C."/>
            <person name="Rogov P."/>
            <person name="Ross K."/>
            <person name="Ryan E."/>
            <person name="Settipalli S."/>
            <person name="Shea T."/>
            <person name="Sherpa N."/>
            <person name="Shi L."/>
            <person name="Shih D."/>
            <person name="Sparrow T."/>
            <person name="Spaulding J."/>
            <person name="Stalker J."/>
            <person name="Stange-Thomann N."/>
            <person name="Stavropoulos S."/>
            <person name="Stone C."/>
            <person name="Strader C."/>
            <person name="Tesfaye S."/>
            <person name="Thomson T."/>
            <person name="Thoulutsang Y."/>
            <person name="Thoulutsang D."/>
            <person name="Topham K."/>
            <person name="Topping I."/>
            <person name="Tsamla T."/>
            <person name="Vassiliev H."/>
            <person name="Vo A."/>
            <person name="Wangchuk T."/>
            <person name="Wangdi T."/>
            <person name="Weiand M."/>
            <person name="Wilkinson J."/>
            <person name="Wilson A."/>
            <person name="Yadav S."/>
            <person name="Young G."/>
            <person name="Yu Q."/>
            <person name="Zembek L."/>
            <person name="Zhong D."/>
            <person name="Zimmer A."/>
            <person name="Zwirko Z."/>
            <person name="Jaffe D.B."/>
            <person name="Alvarez P."/>
            <person name="Brockman W."/>
            <person name="Butler J."/>
            <person name="Chin C."/>
            <person name="Gnerre S."/>
            <person name="Grabherr M."/>
            <person name="Kleber M."/>
            <person name="Mauceli E."/>
            <person name="MacCallum I."/>
        </authorList>
    </citation>
    <scope>NUCLEOTIDE SEQUENCE [LARGE SCALE GENOMIC DNA]</scope>
    <source>
        <strain evidence="2">Rob3c / Tucson 14021-0248.25</strain>
    </source>
</reference>
<keyword evidence="2" id="KW-1185">Reference proteome</keyword>
<organism evidence="2">
    <name type="scientific">Drosophila sechellia</name>
    <name type="common">Fruit fly</name>
    <dbReference type="NCBI Taxonomy" id="7238"/>
    <lineage>
        <taxon>Eukaryota</taxon>
        <taxon>Metazoa</taxon>
        <taxon>Ecdysozoa</taxon>
        <taxon>Arthropoda</taxon>
        <taxon>Hexapoda</taxon>
        <taxon>Insecta</taxon>
        <taxon>Pterygota</taxon>
        <taxon>Neoptera</taxon>
        <taxon>Endopterygota</taxon>
        <taxon>Diptera</taxon>
        <taxon>Brachycera</taxon>
        <taxon>Muscomorpha</taxon>
        <taxon>Ephydroidea</taxon>
        <taxon>Drosophilidae</taxon>
        <taxon>Drosophila</taxon>
        <taxon>Sophophora</taxon>
    </lineage>
</organism>
<accession>B4IHM7</accession>
<dbReference type="HOGENOM" id="CLU_1724266_0_0_1"/>
<dbReference type="Proteomes" id="UP000001292">
    <property type="component" value="Unassembled WGS sequence"/>
</dbReference>
<gene>
    <name evidence="1" type="primary">Dsec\GM17528</name>
    <name evidence="1" type="ORF">Dsec_GM17528</name>
</gene>